<dbReference type="FunFam" id="1.20.140.40:FF:000008">
    <property type="entry name" value="Invertase/pectin methylesterase inhibitor family protein"/>
    <property type="match status" value="1"/>
</dbReference>
<dbReference type="NCBIfam" id="TIGR01614">
    <property type="entry name" value="PME_inhib"/>
    <property type="match status" value="1"/>
</dbReference>
<dbReference type="PANTHER" id="PTHR36710:SF4">
    <property type="entry name" value="PLANT INVERTASE_PECTIN METHYLESTERASE INHIBITOR SUPERFAMILY PROTEIN"/>
    <property type="match status" value="1"/>
</dbReference>
<dbReference type="PANTHER" id="PTHR36710">
    <property type="entry name" value="PECTINESTERASE INHIBITOR-LIKE"/>
    <property type="match status" value="1"/>
</dbReference>
<dbReference type="AlphaFoldDB" id="A0A6A1VVG2"/>
<dbReference type="InterPro" id="IPR006501">
    <property type="entry name" value="Pectinesterase_inhib_dom"/>
</dbReference>
<comment type="caution">
    <text evidence="6">The sequence shown here is derived from an EMBL/GenBank/DDBJ whole genome shotgun (WGS) entry which is preliminary data.</text>
</comment>
<dbReference type="Gene3D" id="1.20.140.40">
    <property type="entry name" value="Invertase/pectin methylesterase inhibitor family protein"/>
    <property type="match status" value="1"/>
</dbReference>
<feature type="signal peptide" evidence="4">
    <location>
        <begin position="1"/>
        <end position="22"/>
    </location>
</feature>
<dbReference type="Proteomes" id="UP000516437">
    <property type="component" value="Chromosome 4"/>
</dbReference>
<reference evidence="6 7" key="1">
    <citation type="journal article" date="2019" name="Plant Biotechnol. J.">
        <title>The red bayberry genome and genetic basis of sex determination.</title>
        <authorList>
            <person name="Jia H.M."/>
            <person name="Jia H.J."/>
            <person name="Cai Q.L."/>
            <person name="Wang Y."/>
            <person name="Zhao H.B."/>
            <person name="Yang W.F."/>
            <person name="Wang G.Y."/>
            <person name="Li Y.H."/>
            <person name="Zhan D.L."/>
            <person name="Shen Y.T."/>
            <person name="Niu Q.F."/>
            <person name="Chang L."/>
            <person name="Qiu J."/>
            <person name="Zhao L."/>
            <person name="Xie H.B."/>
            <person name="Fu W.Y."/>
            <person name="Jin J."/>
            <person name="Li X.W."/>
            <person name="Jiao Y."/>
            <person name="Zhou C.C."/>
            <person name="Tu T."/>
            <person name="Chai C.Y."/>
            <person name="Gao J.L."/>
            <person name="Fan L.J."/>
            <person name="van de Weg E."/>
            <person name="Wang J.Y."/>
            <person name="Gao Z.S."/>
        </authorList>
    </citation>
    <scope>NUCLEOTIDE SEQUENCE [LARGE SCALE GENOMIC DNA]</scope>
    <source>
        <tissue evidence="6">Leaves</tissue>
    </source>
</reference>
<name>A0A6A1VVG2_9ROSI</name>
<keyword evidence="7" id="KW-1185">Reference proteome</keyword>
<dbReference type="InterPro" id="IPR052421">
    <property type="entry name" value="PCW_Enzyme_Inhibitor"/>
</dbReference>
<evidence type="ECO:0000256" key="1">
    <source>
        <dbReference type="ARBA" id="ARBA00022729"/>
    </source>
</evidence>
<feature type="chain" id="PRO_5025662526" evidence="4">
    <location>
        <begin position="23"/>
        <end position="180"/>
    </location>
</feature>
<evidence type="ECO:0000256" key="2">
    <source>
        <dbReference type="ARBA" id="ARBA00023157"/>
    </source>
</evidence>
<evidence type="ECO:0000259" key="5">
    <source>
        <dbReference type="SMART" id="SM00856"/>
    </source>
</evidence>
<dbReference type="EMBL" id="RXIC02000022">
    <property type="protein sequence ID" value="KAB1216942.1"/>
    <property type="molecule type" value="Genomic_DNA"/>
</dbReference>
<organism evidence="6 7">
    <name type="scientific">Morella rubra</name>
    <name type="common">Chinese bayberry</name>
    <dbReference type="NCBI Taxonomy" id="262757"/>
    <lineage>
        <taxon>Eukaryota</taxon>
        <taxon>Viridiplantae</taxon>
        <taxon>Streptophyta</taxon>
        <taxon>Embryophyta</taxon>
        <taxon>Tracheophyta</taxon>
        <taxon>Spermatophyta</taxon>
        <taxon>Magnoliopsida</taxon>
        <taxon>eudicotyledons</taxon>
        <taxon>Gunneridae</taxon>
        <taxon>Pentapetalae</taxon>
        <taxon>rosids</taxon>
        <taxon>fabids</taxon>
        <taxon>Fagales</taxon>
        <taxon>Myricaceae</taxon>
        <taxon>Morella</taxon>
    </lineage>
</organism>
<proteinExistence type="inferred from homology"/>
<dbReference type="OrthoDB" id="1866975at2759"/>
<accession>A0A6A1VVG2</accession>
<evidence type="ECO:0000313" key="7">
    <source>
        <dbReference type="Proteomes" id="UP000516437"/>
    </source>
</evidence>
<dbReference type="SUPFAM" id="SSF101148">
    <property type="entry name" value="Plant invertase/pectin methylesterase inhibitor"/>
    <property type="match status" value="1"/>
</dbReference>
<keyword evidence="1 4" id="KW-0732">Signal</keyword>
<dbReference type="Pfam" id="PF04043">
    <property type="entry name" value="PMEI"/>
    <property type="match status" value="1"/>
</dbReference>
<evidence type="ECO:0000256" key="4">
    <source>
        <dbReference type="SAM" id="SignalP"/>
    </source>
</evidence>
<dbReference type="CDD" id="cd15797">
    <property type="entry name" value="PMEI"/>
    <property type="match status" value="1"/>
</dbReference>
<comment type="similarity">
    <text evidence="3">Belongs to the PMEI family.</text>
</comment>
<evidence type="ECO:0000256" key="3">
    <source>
        <dbReference type="ARBA" id="ARBA00038471"/>
    </source>
</evidence>
<evidence type="ECO:0000313" key="6">
    <source>
        <dbReference type="EMBL" id="KAB1216942.1"/>
    </source>
</evidence>
<dbReference type="SMART" id="SM00856">
    <property type="entry name" value="PMEI"/>
    <property type="match status" value="1"/>
</dbReference>
<dbReference type="InterPro" id="IPR034086">
    <property type="entry name" value="PMEI_plant"/>
</dbReference>
<feature type="domain" description="Pectinesterase inhibitor" evidence="5">
    <location>
        <begin position="30"/>
        <end position="176"/>
    </location>
</feature>
<keyword evidence="2" id="KW-1015">Disulfide bond</keyword>
<gene>
    <name evidence="6" type="ORF">CJ030_MR4G016045</name>
</gene>
<sequence length="180" mass="19801">MTSLAVFMVLHLLLTLSPPLFGQGRRLVRADESLIQIECHNAEVPSTCIQCLTSDGRAENADKVGIATIVVDCLQNHANTLAGNMSSLASGTKDRGMKNVFLKCGQGFSSAEKALSSSTLSLKNGKYENAEKFVGEALEHELTCQKNVASYKDQIPERVAYEMRIYEELSEAARRIFERL</sequence>
<protein>
    <submittedName>
        <fullName evidence="6">Pectinesterase inhibitor</fullName>
    </submittedName>
</protein>
<dbReference type="InterPro" id="IPR035513">
    <property type="entry name" value="Invertase/methylesterase_inhib"/>
</dbReference>
<dbReference type="GO" id="GO:0046910">
    <property type="term" value="F:pectinesterase inhibitor activity"/>
    <property type="evidence" value="ECO:0007669"/>
    <property type="project" value="InterPro"/>
</dbReference>